<evidence type="ECO:0000256" key="2">
    <source>
        <dbReference type="ARBA" id="ARBA00017835"/>
    </source>
</evidence>
<dbReference type="PANTHER" id="PTHR11001:SF2">
    <property type="entry name" value="MITOCHONDRIAL FISSION PROCESS PROTEIN 1"/>
    <property type="match status" value="1"/>
</dbReference>
<dbReference type="AlphaFoldDB" id="A0A2P6N4Z6"/>
<accession>A0A2P6N4Z6</accession>
<evidence type="ECO:0000256" key="1">
    <source>
        <dbReference type="ARBA" id="ARBA00009224"/>
    </source>
</evidence>
<dbReference type="InParanoid" id="A0A2P6N4Z6"/>
<organism evidence="5 6">
    <name type="scientific">Planoprotostelium fungivorum</name>
    <dbReference type="NCBI Taxonomy" id="1890364"/>
    <lineage>
        <taxon>Eukaryota</taxon>
        <taxon>Amoebozoa</taxon>
        <taxon>Evosea</taxon>
        <taxon>Variosea</taxon>
        <taxon>Cavosteliida</taxon>
        <taxon>Cavosteliaceae</taxon>
        <taxon>Planoprotostelium</taxon>
    </lineage>
</organism>
<name>A0A2P6N4Z6_9EUKA</name>
<evidence type="ECO:0000313" key="6">
    <source>
        <dbReference type="Proteomes" id="UP000241769"/>
    </source>
</evidence>
<reference evidence="5 6" key="1">
    <citation type="journal article" date="2018" name="Genome Biol. Evol.">
        <title>Multiple Roots of Fruiting Body Formation in Amoebozoa.</title>
        <authorList>
            <person name="Hillmann F."/>
            <person name="Forbes G."/>
            <person name="Novohradska S."/>
            <person name="Ferling I."/>
            <person name="Riege K."/>
            <person name="Groth M."/>
            <person name="Westermann M."/>
            <person name="Marz M."/>
            <person name="Spaller T."/>
            <person name="Winckler T."/>
            <person name="Schaap P."/>
            <person name="Glockner G."/>
        </authorList>
    </citation>
    <scope>NUCLEOTIDE SEQUENCE [LARGE SCALE GENOMIC DNA]</scope>
    <source>
        <strain evidence="5 6">Jena</strain>
    </source>
</reference>
<proteinExistence type="inferred from homology"/>
<dbReference type="OrthoDB" id="424969at2759"/>
<evidence type="ECO:0000256" key="4">
    <source>
        <dbReference type="SAM" id="MobiDB-lite"/>
    </source>
</evidence>
<dbReference type="Pfam" id="PF10558">
    <property type="entry name" value="MTP18"/>
    <property type="match status" value="2"/>
</dbReference>
<evidence type="ECO:0000313" key="5">
    <source>
        <dbReference type="EMBL" id="PRP79012.1"/>
    </source>
</evidence>
<dbReference type="GO" id="GO:0005739">
    <property type="term" value="C:mitochondrion"/>
    <property type="evidence" value="ECO:0007669"/>
    <property type="project" value="TreeGrafter"/>
</dbReference>
<keyword evidence="6" id="KW-1185">Reference proteome</keyword>
<evidence type="ECO:0000256" key="3">
    <source>
        <dbReference type="ARBA" id="ARBA00029631"/>
    </source>
</evidence>
<feature type="region of interest" description="Disordered" evidence="4">
    <location>
        <begin position="238"/>
        <end position="261"/>
    </location>
</feature>
<dbReference type="InterPro" id="IPR019560">
    <property type="entry name" value="Mitochondrial_18_kDa_protein"/>
</dbReference>
<dbReference type="EMBL" id="MDYQ01000201">
    <property type="protein sequence ID" value="PRP79012.1"/>
    <property type="molecule type" value="Genomic_DNA"/>
</dbReference>
<feature type="compositionally biased region" description="Acidic residues" evidence="4">
    <location>
        <begin position="245"/>
        <end position="254"/>
    </location>
</feature>
<dbReference type="GO" id="GO:0000266">
    <property type="term" value="P:mitochondrial fission"/>
    <property type="evidence" value="ECO:0007669"/>
    <property type="project" value="TreeGrafter"/>
</dbReference>
<sequence>MPIFNGILMDNAKSTYGTVANTFAPEPVKPSPALVQKAMERANGDPKVLPAHVDSVESNARYVGYLARYRAILVAATRYLAFTSDVGEAFRPLVKPGIVKAAYGISWLYVIGDVSWEGHKAWKIQQDPTTVAGMMLKRAVFQGVASMALPALTIHSVVKYSGKLFSRSAHPNLRVWGPTVAGLATVPALPFMFDHPVERVVDEIWEFVEEKAMGRDHDDKTPAIFPGSPTYASKVIQKAQNKLDEQDEEEMSAEEAERRME</sequence>
<dbReference type="PANTHER" id="PTHR11001">
    <property type="entry name" value="MITOCHONDRIAL FISSION PROCESS PROTEIN 1"/>
    <property type="match status" value="1"/>
</dbReference>
<comment type="caution">
    <text evidence="5">The sequence shown here is derived from an EMBL/GenBank/DDBJ whole genome shotgun (WGS) entry which is preliminary data.</text>
</comment>
<gene>
    <name evidence="5" type="ORF">PROFUN_13254</name>
</gene>
<comment type="similarity">
    <text evidence="1">Belongs to the MTFP1 family.</text>
</comment>
<protein>
    <recommendedName>
        <fullName evidence="2">Mitochondrial fission process protein 1</fullName>
    </recommendedName>
    <alternativeName>
        <fullName evidence="3">Mitochondrial 18 kDa protein</fullName>
    </alternativeName>
</protein>
<dbReference type="Proteomes" id="UP000241769">
    <property type="component" value="Unassembled WGS sequence"/>
</dbReference>